<dbReference type="InterPro" id="IPR029063">
    <property type="entry name" value="SAM-dependent_MTases_sf"/>
</dbReference>
<keyword evidence="2" id="KW-0489">Methyltransferase</keyword>
<protein>
    <submittedName>
        <fullName evidence="2">Class I SAM-dependent methyltransferase</fullName>
    </submittedName>
</protein>
<dbReference type="EMBL" id="VYQF01000010">
    <property type="protein sequence ID" value="KAA9035831.1"/>
    <property type="molecule type" value="Genomic_DNA"/>
</dbReference>
<sequence length="205" mass="23197">MMDNSIQNHWNAVYKTKGPDQVSWTQEVPKTSLDFIHSFSLAKNAKIIDIGGGDSKLVDYLLKEGYEDITVLDISEKALEKVKARLGDAAKKVKWIVSDIVDFVPTESYTLWHDRATFHFLTTSGQIKKYMDTARKAVNDYLTIGTFSVNGPETCSGLAVKQYSETALQEEIRHGFNKIRCINEDHVTPFNTSQSFLFCSFKKKA</sequence>
<dbReference type="Gene3D" id="3.40.50.150">
    <property type="entry name" value="Vaccinia Virus protein VP39"/>
    <property type="match status" value="1"/>
</dbReference>
<dbReference type="PANTHER" id="PTHR12843:SF5">
    <property type="entry name" value="EEF1A LYSINE METHYLTRANSFERASE 2"/>
    <property type="match status" value="1"/>
</dbReference>
<organism evidence="2 3">
    <name type="scientific">Ginsengibacter hankyongi</name>
    <dbReference type="NCBI Taxonomy" id="2607284"/>
    <lineage>
        <taxon>Bacteria</taxon>
        <taxon>Pseudomonadati</taxon>
        <taxon>Bacteroidota</taxon>
        <taxon>Chitinophagia</taxon>
        <taxon>Chitinophagales</taxon>
        <taxon>Chitinophagaceae</taxon>
        <taxon>Ginsengibacter</taxon>
    </lineage>
</organism>
<dbReference type="InterPro" id="IPR041698">
    <property type="entry name" value="Methyltransf_25"/>
</dbReference>
<reference evidence="2 3" key="1">
    <citation type="submission" date="2019-09" db="EMBL/GenBank/DDBJ databases">
        <title>Draft genome sequence of Ginsengibacter sp. BR5-29.</title>
        <authorList>
            <person name="Im W.-T."/>
        </authorList>
    </citation>
    <scope>NUCLEOTIDE SEQUENCE [LARGE SCALE GENOMIC DNA]</scope>
    <source>
        <strain evidence="2 3">BR5-29</strain>
    </source>
</reference>
<keyword evidence="3" id="KW-1185">Reference proteome</keyword>
<gene>
    <name evidence="2" type="ORF">FW778_19950</name>
</gene>
<name>A0A5J5ICT8_9BACT</name>
<dbReference type="GO" id="GO:0032259">
    <property type="term" value="P:methylation"/>
    <property type="evidence" value="ECO:0007669"/>
    <property type="project" value="UniProtKB-KW"/>
</dbReference>
<evidence type="ECO:0000313" key="3">
    <source>
        <dbReference type="Proteomes" id="UP000326903"/>
    </source>
</evidence>
<dbReference type="Pfam" id="PF13649">
    <property type="entry name" value="Methyltransf_25"/>
    <property type="match status" value="1"/>
</dbReference>
<dbReference type="PANTHER" id="PTHR12843">
    <property type="entry name" value="PROTEIN-LYSINE N-METHYLTRANSFERASE METTL10"/>
    <property type="match status" value="1"/>
</dbReference>
<dbReference type="SUPFAM" id="SSF53335">
    <property type="entry name" value="S-adenosyl-L-methionine-dependent methyltransferases"/>
    <property type="match status" value="1"/>
</dbReference>
<dbReference type="Proteomes" id="UP000326903">
    <property type="component" value="Unassembled WGS sequence"/>
</dbReference>
<feature type="domain" description="Methyltransferase" evidence="1">
    <location>
        <begin position="47"/>
        <end position="137"/>
    </location>
</feature>
<dbReference type="CDD" id="cd02440">
    <property type="entry name" value="AdoMet_MTases"/>
    <property type="match status" value="1"/>
</dbReference>
<comment type="caution">
    <text evidence="2">The sequence shown here is derived from an EMBL/GenBank/DDBJ whole genome shotgun (WGS) entry which is preliminary data.</text>
</comment>
<keyword evidence="2" id="KW-0808">Transferase</keyword>
<dbReference type="AlphaFoldDB" id="A0A5J5ICT8"/>
<evidence type="ECO:0000259" key="1">
    <source>
        <dbReference type="Pfam" id="PF13649"/>
    </source>
</evidence>
<accession>A0A5J5ICT8</accession>
<evidence type="ECO:0000313" key="2">
    <source>
        <dbReference type="EMBL" id="KAA9035831.1"/>
    </source>
</evidence>
<proteinExistence type="predicted"/>
<dbReference type="GO" id="GO:0008168">
    <property type="term" value="F:methyltransferase activity"/>
    <property type="evidence" value="ECO:0007669"/>
    <property type="project" value="UniProtKB-KW"/>
</dbReference>